<dbReference type="AlphaFoldDB" id="U7PJP2"/>
<accession>U7PJP2</accession>
<dbReference type="eggNOG" id="ENOG502SSVT">
    <property type="taxonomic scope" value="Eukaryota"/>
</dbReference>
<dbReference type="HOGENOM" id="CLU_031222_1_0_1"/>
<proteinExistence type="predicted"/>
<protein>
    <recommendedName>
        <fullName evidence="6">LPXTG-domain-containing protein</fullName>
    </recommendedName>
</protein>
<evidence type="ECO:0000313" key="4">
    <source>
        <dbReference type="EMBL" id="ERS95772.1"/>
    </source>
</evidence>
<dbReference type="STRING" id="1391915.U7PJP2"/>
<evidence type="ECO:0008006" key="6">
    <source>
        <dbReference type="Google" id="ProtNLM"/>
    </source>
</evidence>
<feature type="signal peptide" evidence="3">
    <location>
        <begin position="1"/>
        <end position="20"/>
    </location>
</feature>
<evidence type="ECO:0000313" key="5">
    <source>
        <dbReference type="Proteomes" id="UP000018087"/>
    </source>
</evidence>
<name>U7PJP2_SPOS1</name>
<feature type="compositionally biased region" description="Low complexity" evidence="1">
    <location>
        <begin position="485"/>
        <end position="500"/>
    </location>
</feature>
<organism evidence="4 5">
    <name type="scientific">Sporothrix schenckii (strain ATCC 58251 / de Perez 2211183)</name>
    <name type="common">Rose-picker's disease fungus</name>
    <dbReference type="NCBI Taxonomy" id="1391915"/>
    <lineage>
        <taxon>Eukaryota</taxon>
        <taxon>Fungi</taxon>
        <taxon>Dikarya</taxon>
        <taxon>Ascomycota</taxon>
        <taxon>Pezizomycotina</taxon>
        <taxon>Sordariomycetes</taxon>
        <taxon>Sordariomycetidae</taxon>
        <taxon>Ophiostomatales</taxon>
        <taxon>Ophiostomataceae</taxon>
        <taxon>Sporothrix</taxon>
    </lineage>
</organism>
<feature type="compositionally biased region" description="Polar residues" evidence="1">
    <location>
        <begin position="475"/>
        <end position="484"/>
    </location>
</feature>
<keyword evidence="3" id="KW-0732">Signal</keyword>
<gene>
    <name evidence="4" type="ORF">HMPREF1624_07847</name>
</gene>
<feature type="compositionally biased region" description="Low complexity" evidence="1">
    <location>
        <begin position="585"/>
        <end position="596"/>
    </location>
</feature>
<reference evidence="5" key="1">
    <citation type="journal article" date="2014" name="Genome Announc.">
        <title>Genome sequence of the pathogenic fungus Sporothrix schenckii (ATCC 58251).</title>
        <authorList>
            <person name="Cuomo C.A."/>
            <person name="Rodriguez-Del Valle N."/>
            <person name="Perez-Sanchez L."/>
            <person name="Abouelleil A."/>
            <person name="Goldberg J."/>
            <person name="Young S."/>
            <person name="Zeng Q."/>
            <person name="Birren B.W."/>
        </authorList>
    </citation>
    <scope>NUCLEOTIDE SEQUENCE [LARGE SCALE GENOMIC DNA]</scope>
    <source>
        <strain evidence="5">ATCC 58251 / de Perez 2211183</strain>
    </source>
</reference>
<evidence type="ECO:0000256" key="2">
    <source>
        <dbReference type="SAM" id="Phobius"/>
    </source>
</evidence>
<feature type="compositionally biased region" description="Low complexity" evidence="1">
    <location>
        <begin position="382"/>
        <end position="398"/>
    </location>
</feature>
<feature type="compositionally biased region" description="Polar residues" evidence="1">
    <location>
        <begin position="531"/>
        <end position="543"/>
    </location>
</feature>
<feature type="compositionally biased region" description="Pro residues" evidence="1">
    <location>
        <begin position="561"/>
        <end position="584"/>
    </location>
</feature>
<keyword evidence="2" id="KW-1133">Transmembrane helix</keyword>
<feature type="compositionally biased region" description="Basic residues" evidence="1">
    <location>
        <begin position="515"/>
        <end position="524"/>
    </location>
</feature>
<dbReference type="EMBL" id="KI440852">
    <property type="protein sequence ID" value="ERS95772.1"/>
    <property type="molecule type" value="Genomic_DNA"/>
</dbReference>
<feature type="region of interest" description="Disordered" evidence="1">
    <location>
        <begin position="454"/>
        <end position="610"/>
    </location>
</feature>
<evidence type="ECO:0000256" key="3">
    <source>
        <dbReference type="SAM" id="SignalP"/>
    </source>
</evidence>
<keyword evidence="5" id="KW-1185">Reference proteome</keyword>
<evidence type="ECO:0000256" key="1">
    <source>
        <dbReference type="SAM" id="MobiDB-lite"/>
    </source>
</evidence>
<keyword evidence="2" id="KW-0472">Membrane</keyword>
<sequence>MWPSKLALVTAGALVGPATALLVAPNSPCEQYCGNVLSTTTGSDMTCDDSLYSSSSAGIVFESCINCELKSAYSTGNVSDLQYLLYNLRYTISYCLFGLENNTNVAGSPCITNPACGLLEDSFNYENLTVDVAPYGYCDGWIEVQVPKCTACLGSGFSNSFMENYVTILDAACIQKPNAGTTLSVSGTPFSTIPMNVTTPSAVPLYTYTPAYSAISLGGKVGIAIGGLVLLLSFAGFMIVCLGRRRRRAYLKSVEARYRNGGNGGVVGGGSGDGWPSPNIGRGSKAHEKFSTPTSAQPLRGWDDTPTSASTMAEKNGGFFPRYFSPYNSQYNSPVSAEEGPPYTTWPTMASMTDTLAAGSSSSANGGAGGRHYALGLRSVSPVADDADDGSPGSSSGANGRKPWPPGYTQEEIERMAHEYELAQIGVALGGADPSLRSKNSNVSLEGSAGAKSAVDVDDFPTPPLQQAPTQTALRQQSPAQHGESSSPSSLSPSSLSSLSVSAGALWEQPSSSSSKRKMRRSSKKSSSTRQASEPSDNESIILSTFRRPSVTQEQSQIAEPQPPPAPTLQPPRAIPYYPPPPSPQMESPYSPQSPYGGLTEEDARHGHAM</sequence>
<feature type="region of interest" description="Disordered" evidence="1">
    <location>
        <begin position="382"/>
        <end position="408"/>
    </location>
</feature>
<keyword evidence="2" id="KW-0812">Transmembrane</keyword>
<feature type="region of interest" description="Disordered" evidence="1">
    <location>
        <begin position="281"/>
        <end position="310"/>
    </location>
</feature>
<feature type="transmembrane region" description="Helical" evidence="2">
    <location>
        <begin position="221"/>
        <end position="242"/>
    </location>
</feature>
<dbReference type="Proteomes" id="UP000018087">
    <property type="component" value="Unassembled WGS sequence"/>
</dbReference>
<feature type="chain" id="PRO_5004687522" description="LPXTG-domain-containing protein" evidence="3">
    <location>
        <begin position="21"/>
        <end position="610"/>
    </location>
</feature>
<dbReference type="OrthoDB" id="5239590at2759"/>